<dbReference type="EMBL" id="UYRV01010316">
    <property type="protein sequence ID" value="VDK57351.1"/>
    <property type="molecule type" value="Genomic_DNA"/>
</dbReference>
<protein>
    <submittedName>
        <fullName evidence="1">Uncharacterized protein</fullName>
    </submittedName>
</protein>
<accession>A0A3P6SUY1</accession>
<dbReference type="AlphaFoldDB" id="A0A3P6SUY1"/>
<gene>
    <name evidence="1" type="ORF">CGOC_LOCUS3958</name>
</gene>
<reference evidence="1 2" key="1">
    <citation type="submission" date="2018-11" db="EMBL/GenBank/DDBJ databases">
        <authorList>
            <consortium name="Pathogen Informatics"/>
        </authorList>
    </citation>
    <scope>NUCLEOTIDE SEQUENCE [LARGE SCALE GENOMIC DNA]</scope>
</reference>
<dbReference type="Proteomes" id="UP000271889">
    <property type="component" value="Unassembled WGS sequence"/>
</dbReference>
<keyword evidence="2" id="KW-1185">Reference proteome</keyword>
<organism evidence="1 2">
    <name type="scientific">Cylicostephanus goldi</name>
    <name type="common">Nematode worm</name>
    <dbReference type="NCBI Taxonomy" id="71465"/>
    <lineage>
        <taxon>Eukaryota</taxon>
        <taxon>Metazoa</taxon>
        <taxon>Ecdysozoa</taxon>
        <taxon>Nematoda</taxon>
        <taxon>Chromadorea</taxon>
        <taxon>Rhabditida</taxon>
        <taxon>Rhabditina</taxon>
        <taxon>Rhabditomorpha</taxon>
        <taxon>Strongyloidea</taxon>
        <taxon>Strongylidae</taxon>
        <taxon>Cylicostephanus</taxon>
    </lineage>
</organism>
<sequence>MKIAQERLGVEPVSRSITLKFTKLIRLLLCVSAGSKMLNV</sequence>
<evidence type="ECO:0000313" key="1">
    <source>
        <dbReference type="EMBL" id="VDK57351.1"/>
    </source>
</evidence>
<evidence type="ECO:0000313" key="2">
    <source>
        <dbReference type="Proteomes" id="UP000271889"/>
    </source>
</evidence>
<name>A0A3P6SUY1_CYLGO</name>
<proteinExistence type="predicted"/>